<gene>
    <name evidence="1" type="ORF">BofuT4_uP155960.1</name>
</gene>
<dbReference type="AlphaFoldDB" id="G2YUA2"/>
<sequence length="40" mass="4550">MAYRAFFTQVIMLSLMAYSLTAHQLVSATHKILSFSSLRD</sequence>
<organism evidence="1 2">
    <name type="scientific">Botryotinia fuckeliana (strain T4)</name>
    <name type="common">Noble rot fungus</name>
    <name type="synonym">Botrytis cinerea</name>
    <dbReference type="NCBI Taxonomy" id="999810"/>
    <lineage>
        <taxon>Eukaryota</taxon>
        <taxon>Fungi</taxon>
        <taxon>Dikarya</taxon>
        <taxon>Ascomycota</taxon>
        <taxon>Pezizomycotina</taxon>
        <taxon>Leotiomycetes</taxon>
        <taxon>Helotiales</taxon>
        <taxon>Sclerotiniaceae</taxon>
        <taxon>Botrytis</taxon>
    </lineage>
</organism>
<accession>G2YUA2</accession>
<dbReference type="Proteomes" id="UP000008177">
    <property type="component" value="Unplaced contigs"/>
</dbReference>
<dbReference type="HOGENOM" id="CLU_3299293_0_0_1"/>
<reference evidence="2" key="1">
    <citation type="journal article" date="2011" name="PLoS Genet.">
        <title>Genomic analysis of the necrotrophic fungal pathogens Sclerotinia sclerotiorum and Botrytis cinerea.</title>
        <authorList>
            <person name="Amselem J."/>
            <person name="Cuomo C.A."/>
            <person name="van Kan J.A."/>
            <person name="Viaud M."/>
            <person name="Benito E.P."/>
            <person name="Couloux A."/>
            <person name="Coutinho P.M."/>
            <person name="de Vries R.P."/>
            <person name="Dyer P.S."/>
            <person name="Fillinger S."/>
            <person name="Fournier E."/>
            <person name="Gout L."/>
            <person name="Hahn M."/>
            <person name="Kohn L."/>
            <person name="Lapalu N."/>
            <person name="Plummer K.M."/>
            <person name="Pradier J.M."/>
            <person name="Quevillon E."/>
            <person name="Sharon A."/>
            <person name="Simon A."/>
            <person name="ten Have A."/>
            <person name="Tudzynski B."/>
            <person name="Tudzynski P."/>
            <person name="Wincker P."/>
            <person name="Andrew M."/>
            <person name="Anthouard V."/>
            <person name="Beever R.E."/>
            <person name="Beffa R."/>
            <person name="Benoit I."/>
            <person name="Bouzid O."/>
            <person name="Brault B."/>
            <person name="Chen Z."/>
            <person name="Choquer M."/>
            <person name="Collemare J."/>
            <person name="Cotton P."/>
            <person name="Danchin E.G."/>
            <person name="Da Silva C."/>
            <person name="Gautier A."/>
            <person name="Giraud C."/>
            <person name="Giraud T."/>
            <person name="Gonzalez C."/>
            <person name="Grossetete S."/>
            <person name="Guldener U."/>
            <person name="Henrissat B."/>
            <person name="Howlett B.J."/>
            <person name="Kodira C."/>
            <person name="Kretschmer M."/>
            <person name="Lappartient A."/>
            <person name="Leroch M."/>
            <person name="Levis C."/>
            <person name="Mauceli E."/>
            <person name="Neuveglise C."/>
            <person name="Oeser B."/>
            <person name="Pearson M."/>
            <person name="Poulain J."/>
            <person name="Poussereau N."/>
            <person name="Quesneville H."/>
            <person name="Rascle C."/>
            <person name="Schumacher J."/>
            <person name="Segurens B."/>
            <person name="Sexton A."/>
            <person name="Silva E."/>
            <person name="Sirven C."/>
            <person name="Soanes D.M."/>
            <person name="Talbot N.J."/>
            <person name="Templeton M."/>
            <person name="Yandava C."/>
            <person name="Yarden O."/>
            <person name="Zeng Q."/>
            <person name="Rollins J.A."/>
            <person name="Lebrun M.H."/>
            <person name="Dickman M."/>
        </authorList>
    </citation>
    <scope>NUCLEOTIDE SEQUENCE [LARGE SCALE GENOMIC DNA]</scope>
    <source>
        <strain evidence="2">T4</strain>
    </source>
</reference>
<evidence type="ECO:0000313" key="1">
    <source>
        <dbReference type="EMBL" id="CCD55200.1"/>
    </source>
</evidence>
<protein>
    <submittedName>
        <fullName evidence="1">Uncharacterized protein</fullName>
    </submittedName>
</protein>
<name>G2YUA2_BOTF4</name>
<dbReference type="InParanoid" id="G2YUA2"/>
<proteinExistence type="predicted"/>
<dbReference type="EMBL" id="FQ790354">
    <property type="protein sequence ID" value="CCD55200.1"/>
    <property type="molecule type" value="Genomic_DNA"/>
</dbReference>
<evidence type="ECO:0000313" key="2">
    <source>
        <dbReference type="Proteomes" id="UP000008177"/>
    </source>
</evidence>